<organism evidence="2 3">
    <name type="scientific">Streptantibioticus silvisoli</name>
    <dbReference type="NCBI Taxonomy" id="2705255"/>
    <lineage>
        <taxon>Bacteria</taxon>
        <taxon>Bacillati</taxon>
        <taxon>Actinomycetota</taxon>
        <taxon>Actinomycetes</taxon>
        <taxon>Kitasatosporales</taxon>
        <taxon>Streptomycetaceae</taxon>
        <taxon>Streptantibioticus</taxon>
    </lineage>
</organism>
<evidence type="ECO:0000313" key="2">
    <source>
        <dbReference type="EMBL" id="MDI5964605.1"/>
    </source>
</evidence>
<dbReference type="EMBL" id="JAAGKO020000025">
    <property type="protein sequence ID" value="MDI5964605.1"/>
    <property type="molecule type" value="Genomic_DNA"/>
</dbReference>
<gene>
    <name evidence="2" type="ORF">POF43_018050</name>
</gene>
<comment type="caution">
    <text evidence="2">The sequence shown here is derived from an EMBL/GenBank/DDBJ whole genome shotgun (WGS) entry which is preliminary data.</text>
</comment>
<accession>A0ABT6W1H6</accession>
<evidence type="ECO:0000313" key="3">
    <source>
        <dbReference type="Proteomes" id="UP001156398"/>
    </source>
</evidence>
<proteinExistence type="predicted"/>
<keyword evidence="3" id="KW-1185">Reference proteome</keyword>
<reference evidence="2 3" key="1">
    <citation type="submission" date="2023-05" db="EMBL/GenBank/DDBJ databases">
        <title>Streptantibioticus silvisoli sp. nov., acidotolerant actinomycetes 1 from pine litter.</title>
        <authorList>
            <person name="Swiecimska M."/>
            <person name="Golinska P."/>
            <person name="Sangal V."/>
            <person name="Wachnowicz B."/>
            <person name="Goodfellow M."/>
        </authorList>
    </citation>
    <scope>NUCLEOTIDE SEQUENCE [LARGE SCALE GENOMIC DNA]</scope>
    <source>
        <strain evidence="2 3">SL54</strain>
    </source>
</reference>
<evidence type="ECO:0000256" key="1">
    <source>
        <dbReference type="SAM" id="MobiDB-lite"/>
    </source>
</evidence>
<feature type="region of interest" description="Disordered" evidence="1">
    <location>
        <begin position="63"/>
        <end position="95"/>
    </location>
</feature>
<sequence>MAMATAAHADAAVLWAMGPAVPAELPGGVRAWWVTRHDVVQRLTGDPCVSRDAFRHWPGLANVPGGWPPAAIQGSTRTTPTPSTPPSRTREHGTT</sequence>
<name>A0ABT6W1H6_9ACTN</name>
<dbReference type="RefSeq" id="WP_271323858.1">
    <property type="nucleotide sequence ID" value="NZ_JAAGKO020000025.1"/>
</dbReference>
<protein>
    <submittedName>
        <fullName evidence="2">Uncharacterized protein</fullName>
    </submittedName>
</protein>
<dbReference type="Proteomes" id="UP001156398">
    <property type="component" value="Unassembled WGS sequence"/>
</dbReference>